<dbReference type="InterPro" id="IPR036736">
    <property type="entry name" value="ACP-like_sf"/>
</dbReference>
<comment type="pathway">
    <text evidence="2">Siderophore biosynthesis.</text>
</comment>
<dbReference type="NCBIfam" id="NF003417">
    <property type="entry name" value="PRK04813.1"/>
    <property type="match status" value="3"/>
</dbReference>
<accession>F1TDD9</accession>
<dbReference type="InterPro" id="IPR013217">
    <property type="entry name" value="Methyltransf_12"/>
</dbReference>
<dbReference type="eggNOG" id="COG1020">
    <property type="taxonomic scope" value="Bacteria"/>
</dbReference>
<dbReference type="PROSITE" id="PS50075">
    <property type="entry name" value="CARRIER"/>
    <property type="match status" value="3"/>
</dbReference>
<keyword evidence="7" id="KW-0045">Antibiotic biosynthesis</keyword>
<dbReference type="Proteomes" id="UP000003860">
    <property type="component" value="Unassembled WGS sequence"/>
</dbReference>
<evidence type="ECO:0000313" key="9">
    <source>
        <dbReference type="EMBL" id="EGD47577.1"/>
    </source>
</evidence>
<dbReference type="PANTHER" id="PTHR45527:SF10">
    <property type="entry name" value="PYOCHELIN SYNTHASE PCHF"/>
    <property type="match status" value="1"/>
</dbReference>
<keyword evidence="3" id="KW-0596">Phosphopantetheine</keyword>
<feature type="domain" description="Carrier" evidence="8">
    <location>
        <begin position="1444"/>
        <end position="1519"/>
    </location>
</feature>
<dbReference type="InterPro" id="IPR009081">
    <property type="entry name" value="PP-bd_ACP"/>
</dbReference>
<evidence type="ECO:0000256" key="4">
    <source>
        <dbReference type="ARBA" id="ARBA00022553"/>
    </source>
</evidence>
<dbReference type="SUPFAM" id="SSF53335">
    <property type="entry name" value="S-adenosyl-L-methionine-dependent methyltransferases"/>
    <property type="match status" value="1"/>
</dbReference>
<dbReference type="InterPro" id="IPR010071">
    <property type="entry name" value="AA_adenyl_dom"/>
</dbReference>
<dbReference type="Gene3D" id="3.40.50.12780">
    <property type="entry name" value="N-terminal domain of ligase-like"/>
    <property type="match status" value="2"/>
</dbReference>
<dbReference type="GO" id="GO:0031177">
    <property type="term" value="F:phosphopantetheine binding"/>
    <property type="evidence" value="ECO:0007669"/>
    <property type="project" value="InterPro"/>
</dbReference>
<dbReference type="Gene3D" id="3.40.50.150">
    <property type="entry name" value="Vaccinia Virus protein VP39"/>
    <property type="match status" value="1"/>
</dbReference>
<dbReference type="GO" id="GO:0017000">
    <property type="term" value="P:antibiotic biosynthetic process"/>
    <property type="evidence" value="ECO:0007669"/>
    <property type="project" value="UniProtKB-KW"/>
</dbReference>
<dbReference type="InterPro" id="IPR025110">
    <property type="entry name" value="AMP-bd_C"/>
</dbReference>
<dbReference type="Pfam" id="PF00550">
    <property type="entry name" value="PP-binding"/>
    <property type="match status" value="3"/>
</dbReference>
<dbReference type="SUPFAM" id="SSF56801">
    <property type="entry name" value="Acetyl-CoA synthetase-like"/>
    <property type="match status" value="2"/>
</dbReference>
<dbReference type="Gene3D" id="3.30.559.10">
    <property type="entry name" value="Chloramphenicol acetyltransferase-like domain"/>
    <property type="match status" value="2"/>
</dbReference>
<dbReference type="STRING" id="588581.Cpap_1770"/>
<dbReference type="InterPro" id="IPR045851">
    <property type="entry name" value="AMP-bd_C_sf"/>
</dbReference>
<keyword evidence="4" id="KW-0597">Phosphoprotein</keyword>
<dbReference type="GO" id="GO:0005737">
    <property type="term" value="C:cytoplasm"/>
    <property type="evidence" value="ECO:0007669"/>
    <property type="project" value="TreeGrafter"/>
</dbReference>
<dbReference type="NCBIfam" id="TIGR01733">
    <property type="entry name" value="AA-adenyl-dom"/>
    <property type="match status" value="2"/>
</dbReference>
<dbReference type="InterPro" id="IPR001242">
    <property type="entry name" value="Condensation_dom"/>
</dbReference>
<dbReference type="Pfam" id="PF13193">
    <property type="entry name" value="AMP-binding_C"/>
    <property type="match status" value="1"/>
</dbReference>
<keyword evidence="10" id="KW-1185">Reference proteome</keyword>
<dbReference type="RefSeq" id="WP_004619488.1">
    <property type="nucleotide sequence ID" value="NZ_ACXX02000007.1"/>
</dbReference>
<dbReference type="PANTHER" id="PTHR45527">
    <property type="entry name" value="NONRIBOSOMAL PEPTIDE SYNTHETASE"/>
    <property type="match status" value="1"/>
</dbReference>
<dbReference type="InterPro" id="IPR042099">
    <property type="entry name" value="ANL_N_sf"/>
</dbReference>
<dbReference type="Pfam" id="PF00668">
    <property type="entry name" value="Condensation"/>
    <property type="match status" value="2"/>
</dbReference>
<evidence type="ECO:0000256" key="7">
    <source>
        <dbReference type="ARBA" id="ARBA00023194"/>
    </source>
</evidence>
<dbReference type="Pfam" id="PF08242">
    <property type="entry name" value="Methyltransf_12"/>
    <property type="match status" value="1"/>
</dbReference>
<dbReference type="Gene3D" id="3.30.300.30">
    <property type="match status" value="2"/>
</dbReference>
<evidence type="ECO:0000313" key="10">
    <source>
        <dbReference type="Proteomes" id="UP000003860"/>
    </source>
</evidence>
<comment type="caution">
    <text evidence="9">The sequence shown here is derived from an EMBL/GenBank/DDBJ whole genome shotgun (WGS) entry which is preliminary data.</text>
</comment>
<keyword evidence="6" id="KW-0677">Repeat</keyword>
<evidence type="ECO:0000256" key="1">
    <source>
        <dbReference type="ARBA" id="ARBA00001957"/>
    </source>
</evidence>
<dbReference type="SMART" id="SM00823">
    <property type="entry name" value="PKS_PP"/>
    <property type="match status" value="2"/>
</dbReference>
<organism evidence="9 10">
    <name type="scientific">Ruminiclostridium papyrosolvens DSM 2782</name>
    <dbReference type="NCBI Taxonomy" id="588581"/>
    <lineage>
        <taxon>Bacteria</taxon>
        <taxon>Bacillati</taxon>
        <taxon>Bacillota</taxon>
        <taxon>Clostridia</taxon>
        <taxon>Eubacteriales</taxon>
        <taxon>Oscillospiraceae</taxon>
        <taxon>Ruminiclostridium</taxon>
    </lineage>
</organism>
<dbReference type="EMBL" id="ACXX02000007">
    <property type="protein sequence ID" value="EGD47577.1"/>
    <property type="molecule type" value="Genomic_DNA"/>
</dbReference>
<dbReference type="InterPro" id="IPR020845">
    <property type="entry name" value="AMP-binding_CS"/>
</dbReference>
<dbReference type="GO" id="GO:0016874">
    <property type="term" value="F:ligase activity"/>
    <property type="evidence" value="ECO:0007669"/>
    <property type="project" value="UniProtKB-KW"/>
</dbReference>
<dbReference type="InterPro" id="IPR020806">
    <property type="entry name" value="PKS_PP-bd"/>
</dbReference>
<dbReference type="Gene3D" id="1.10.1200.10">
    <property type="entry name" value="ACP-like"/>
    <property type="match status" value="3"/>
</dbReference>
<dbReference type="PROSITE" id="PS00455">
    <property type="entry name" value="AMP_BINDING"/>
    <property type="match status" value="2"/>
</dbReference>
<dbReference type="SUPFAM" id="SSF47336">
    <property type="entry name" value="ACP-like"/>
    <property type="match status" value="3"/>
</dbReference>
<evidence type="ECO:0000256" key="2">
    <source>
        <dbReference type="ARBA" id="ARBA00004924"/>
    </source>
</evidence>
<protein>
    <submittedName>
        <fullName evidence="9">Amino acid adenylation domain protein</fullName>
    </submittedName>
</protein>
<dbReference type="PROSITE" id="PS00012">
    <property type="entry name" value="PHOSPHOPANTETHEINE"/>
    <property type="match status" value="2"/>
</dbReference>
<name>F1TDD9_9FIRM</name>
<dbReference type="InterPro" id="IPR029063">
    <property type="entry name" value="SAM-dependent_MTases_sf"/>
</dbReference>
<sequence length="2589" mass="294937">MEKVKEDILEYKKVKEQIKEKLSRAEDFHDNQNLLELGLDSLQIMRLANIWRRAGAKVSFAKLIEEPTLASWCILLNNLKSEQEAKVTDYFTQPPDEGVLFPLTDVQYSYWVGRSEGQPLGGVGCHAYLEFDGHGVDSDRLGQAWEKLTAHHPMLRSRFLENGEQVIDKISKTYPILVHDFRNMRVSDIEPELEKLRNKLSHRCLDVKNGQVIGLELSLLPENKTRLFFDVDLLVADVQSLQILLRDLSTAYNSRELPDSSKNWNFKKYLESQKEENKKSIEAAEIYWTERIPKLPSAPELPLCKKPEQIKKPWFKRRTLWLDKEEWSLIQNNAAAYQVTPAMALLTAYAKVLERWSANSHFLINIPLFNRKTEVMGIEDVVADFTDLLLLEINMEEEKPFITSLREIQSQFYRDVAHGAYSGVQVQRELTKYHGERHNFAPIVFACNLGTPLINKEFEESLGAFSYMVSQTPQVYIDFQTYEWENGLMLIWDSVDELFSEHLLEDMFEGFESLIKSLIHRASWEETRELLTNCQLQRREEAFNIPIIENTQCLHTGFFIQALKNPNNIALIDSGSNKELTYGELAEKALSVAAYLTEHGIKDGETVAVTLPRGINQVIAIIGILAAGNCYVPVSLGQPHSRRVLIHNKLDITYIITDTENKHLLQWSEDSNLMQMEELLSYKPLNNCIKTSPEQSAYIILTSGTTGEPKGVEISHASAWNTISDINNKYEVGCKDRVLAVSALDFDLSVFDVFGLLGAGGAVVLLPEEEQKNPSYWLKQLERYKVTMWNSVPVLFDMLLISAKSEAIGLLPLRLVLLSGDWIGLELPERMEQYTKNCRMVAMGGATEASIWSNYFDITLPIPSSWVSIPYGKALLHQSYRIIDKKGRDCPDWVEGELWIGGGGVAKGYRGDYQLTQERFVTDGGIRWYKTGDMGRFWPDGTIEFLGRRDFQVKIRGHRIELEEIETAIKQHPAVHSAVVVAVGETQGTKYLKGYLVPDREKRSLLFEKIGSSTSGNTLWKSIQQIPVAVGRGTEKVNINALYSDIDNLAAQTMLNILTHLGAWRWEGESHSFNSFFDKFNIELRYKTFLESWLDALVTAKLIRIENRQYFSNVNKETFMKPMDNSGWYSEIVTVTQYLNDLEHYGAKMLTGKISPLEVFYSKHIPLSLTGLTEILPGNIANSETLERVIKEVIKTGAKDKPVKVLEFGTRNISATKILLNYLYGEAVSYTYADTSKFFLEEAENSLSDYKAIQYTVADFNKDISEHGLSEHSFDCVIAINSLHRTKNLDDTLMRISKLLAPNGIAIISEMTINSSLHQVTAGFLEDGFTHFEDERRQERVPFISTEQWLEKLNKGHFKNVALFPEAQKERTHGLLLVAQVSNEAERFAPWKLEKYLQDKLPEYMIPKTYELLTEMPSTMNGKIDRKALAVQEKSRQHKKNTTKPTTEIQRKVSDFWSQIFSIEEIDLYDNYFELGGDSLIATKLAAMLREEFKIDISLGTVFNKPTVFKLAEAIESSLKEAKDLKPVESLLPDIIPNPQDTYLPFPLTDVQYAYWIGRSGIYELGGVATHCYFELEGQNLEMDRLNQSLNKLIKYHAMMRVVILSDGRQQILEDVPQYTIQVMDITKETGKVASMYMEKLREHMSHQVLSTENWPLFEIKATCFEENKVRLHISFDNLIFDGWSMFHLLSEWAKLYKDSDKLLPDLQLTFRDYVLGLENIKSTELYENSKKYWQERIETLPCAPELPLAKNAGEIAEQRFHRRSYKLEKSAWDSLKIKAKEYGITPSVLLISAYAETLRRWSKNSTFSINLTQFSRIPMHKEVYQVVGDFTTLTLLEINSEGCNNFLERTQKLQKQLLSDLDNSYFNGIEVQRELAKNNGGTRVGMPVVFTSGLGIDQWNEGEWLGKLVYNISQTPQVWLDHQVVEQDGALCLFWDSVDELFYEGMLDEMFEAYSSLVEKLATEEQLWTAAVKSCIDIKISDKRIKANQTDYDISNETLDSLLLKSAEKFPEKTAVISEAKSLSYSELVRYASIAAGWLKKQKAKGTKVAIVMEKGWEQIVAVYAALFAEAVYVPIDADNPIERIKQLLNNAEANIILSQSRILEKHPSLLGNKCMAIDTMEETSNVEVIRKSSNRPDSIAYIIYTSGSTGTPKGVVIDHRGAVNTILDINRRFAIDSTDTILALSNLNFDLSVYDIFGVLAVGGTVVLPNPEKVKEPSHWVELINREKVTVWNTVPMFMQMLVEFIDNRRLVAEQSLRVVLLSGDWIPLELPNKIKKCFANGKVICLGGATEASIWSNYFEVKELEADWKSIPYGWPLSNQKYYVLNDAMEDCPTWAVGKLYIGGMGVAKEYLNDRAKTEEKFPKHPVTGERLYCTDDLGRYKSDGSIEFLGREDFQVKISGYRIELGEIEAAAKEYTGIKEAIATTVVNSDKSLRLVLFVTLNSEGNTSYKEEELISLLRDKIPSYMIPALIIETASIPLTSNGKVDGAKLKALAAEKMDNKNPTSKLIMPQTDFQKTIWELWRNILDCESLGIDESFFELGGNSLQVIHLTNDLNEKYKKDVSIETIFQNPTVRTLAEAIQKSLD</sequence>
<dbReference type="OrthoDB" id="51171at2"/>
<proteinExistence type="predicted"/>
<evidence type="ECO:0000256" key="6">
    <source>
        <dbReference type="ARBA" id="ARBA00022737"/>
    </source>
</evidence>
<feature type="domain" description="Carrier" evidence="8">
    <location>
        <begin position="2513"/>
        <end position="2588"/>
    </location>
</feature>
<dbReference type="GO" id="GO:0009403">
    <property type="term" value="P:toxin biosynthetic process"/>
    <property type="evidence" value="ECO:0007669"/>
    <property type="project" value="UniProtKB-ARBA"/>
</dbReference>
<dbReference type="InterPro" id="IPR023213">
    <property type="entry name" value="CAT-like_dom_sf"/>
</dbReference>
<dbReference type="InterPro" id="IPR000873">
    <property type="entry name" value="AMP-dep_synth/lig_dom"/>
</dbReference>
<dbReference type="InterPro" id="IPR057737">
    <property type="entry name" value="Condensation_MtbB-like"/>
</dbReference>
<dbReference type="Pfam" id="PF00501">
    <property type="entry name" value="AMP-binding"/>
    <property type="match status" value="2"/>
</dbReference>
<evidence type="ECO:0000256" key="5">
    <source>
        <dbReference type="ARBA" id="ARBA00022598"/>
    </source>
</evidence>
<dbReference type="GO" id="GO:0043041">
    <property type="term" value="P:amino acid activation for nonribosomal peptide biosynthetic process"/>
    <property type="evidence" value="ECO:0007669"/>
    <property type="project" value="TreeGrafter"/>
</dbReference>
<evidence type="ECO:0000259" key="8">
    <source>
        <dbReference type="PROSITE" id="PS50075"/>
    </source>
</evidence>
<comment type="cofactor">
    <cofactor evidence="1">
        <name>pantetheine 4'-phosphate</name>
        <dbReference type="ChEBI" id="CHEBI:47942"/>
    </cofactor>
</comment>
<reference evidence="9" key="2">
    <citation type="submission" date="2011-01" db="EMBL/GenBank/DDBJ databases">
        <title>The Non-contiguous Finished genome of Clostridium papyrosolvens.</title>
        <authorList>
            <person name="Lucas S."/>
            <person name="Copeland A."/>
            <person name="Lapidus A."/>
            <person name="Cheng J.-F."/>
            <person name="Goodwin L."/>
            <person name="Pitluck S."/>
            <person name="Misra M."/>
            <person name="Chertkov O."/>
            <person name="Detter J.C."/>
            <person name="Han C."/>
            <person name="Tapia R."/>
            <person name="Land M."/>
            <person name="Hauser L."/>
            <person name="Kyrpides N."/>
            <person name="Ivanova N."/>
            <person name="Pagani I."/>
            <person name="Mouttaki H."/>
            <person name="He Z."/>
            <person name="Zhou J."/>
            <person name="Hemme C.L."/>
            <person name="Woyke T."/>
        </authorList>
    </citation>
    <scope>NUCLEOTIDE SEQUENCE [LARGE SCALE GENOMIC DNA]</scope>
    <source>
        <strain evidence="9">DSM 2782</strain>
    </source>
</reference>
<keyword evidence="5" id="KW-0436">Ligase</keyword>
<dbReference type="CDD" id="cd12114">
    <property type="entry name" value="A_NRPS_TlmIV_like"/>
    <property type="match status" value="1"/>
</dbReference>
<dbReference type="Gene3D" id="3.30.559.30">
    <property type="entry name" value="Nonribosomal peptide synthetase, condensation domain"/>
    <property type="match status" value="2"/>
</dbReference>
<dbReference type="SUPFAM" id="SSF52777">
    <property type="entry name" value="CoA-dependent acyltransferases"/>
    <property type="match status" value="4"/>
</dbReference>
<reference evidence="9" key="1">
    <citation type="submission" date="2009-07" db="EMBL/GenBank/DDBJ databases">
        <authorList>
            <consortium name="US DOE Joint Genome Institute (JGI-PGF)"/>
            <person name="Lucas S."/>
            <person name="Copeland A."/>
            <person name="Lapidus A."/>
            <person name="Glavina del Rio T."/>
            <person name="Tice H."/>
            <person name="Bruce D."/>
            <person name="Goodwin L."/>
            <person name="Pitluck S."/>
            <person name="Larimer F."/>
            <person name="Land M.L."/>
            <person name="Mouttaki H."/>
            <person name="He Z."/>
            <person name="Zhou J."/>
            <person name="Hemme C.L."/>
        </authorList>
    </citation>
    <scope>NUCLEOTIDE SEQUENCE [LARGE SCALE GENOMIC DNA]</scope>
    <source>
        <strain evidence="9">DSM 2782</strain>
    </source>
</reference>
<evidence type="ECO:0000256" key="3">
    <source>
        <dbReference type="ARBA" id="ARBA00022450"/>
    </source>
</evidence>
<feature type="domain" description="Carrier" evidence="8">
    <location>
        <begin position="6"/>
        <end position="80"/>
    </location>
</feature>
<dbReference type="FunFam" id="3.30.559.30:FF:000006">
    <property type="entry name" value="Yersiniabactin polyketide/non-ribosomal peptide synthetase"/>
    <property type="match status" value="2"/>
</dbReference>
<dbReference type="InterPro" id="IPR006162">
    <property type="entry name" value="Ppantetheine_attach_site"/>
</dbReference>
<gene>
    <name evidence="9" type="ORF">Cpap_1770</name>
</gene>
<dbReference type="GO" id="GO:0008610">
    <property type="term" value="P:lipid biosynthetic process"/>
    <property type="evidence" value="ECO:0007669"/>
    <property type="project" value="UniProtKB-ARBA"/>
</dbReference>
<dbReference type="FunFam" id="3.30.559.10:FF:000023">
    <property type="entry name" value="Non-ribosomal peptide synthetase"/>
    <property type="match status" value="2"/>
</dbReference>
<dbReference type="CDD" id="cd19535">
    <property type="entry name" value="Cyc_NRPS"/>
    <property type="match status" value="2"/>
</dbReference>